<protein>
    <recommendedName>
        <fullName evidence="2">N-acetylmuramoyl-L-alanine amidase</fullName>
        <ecNumber evidence="2">3.5.1.28</ecNumber>
    </recommendedName>
</protein>
<dbReference type="GO" id="GO:0009253">
    <property type="term" value="P:peptidoglycan catabolic process"/>
    <property type="evidence" value="ECO:0007669"/>
    <property type="project" value="InterPro"/>
</dbReference>
<dbReference type="SMART" id="SM00646">
    <property type="entry name" value="Ami_3"/>
    <property type="match status" value="1"/>
</dbReference>
<keyword evidence="3" id="KW-0378">Hydrolase</keyword>
<dbReference type="InterPro" id="IPR002508">
    <property type="entry name" value="MurNAc-LAA_cat"/>
</dbReference>
<feature type="domain" description="MurNAc-LAA" evidence="5">
    <location>
        <begin position="103"/>
        <end position="266"/>
    </location>
</feature>
<dbReference type="InterPro" id="IPR050695">
    <property type="entry name" value="N-acetylmuramoyl_amidase_3"/>
</dbReference>
<reference evidence="6" key="1">
    <citation type="journal article" date="2021" name="PeerJ">
        <title>Extensive microbial diversity within the chicken gut microbiome revealed by metagenomics and culture.</title>
        <authorList>
            <person name="Gilroy R."/>
            <person name="Ravi A."/>
            <person name="Getino M."/>
            <person name="Pursley I."/>
            <person name="Horton D.L."/>
            <person name="Alikhan N.F."/>
            <person name="Baker D."/>
            <person name="Gharbi K."/>
            <person name="Hall N."/>
            <person name="Watson M."/>
            <person name="Adriaenssens E.M."/>
            <person name="Foster-Nyarko E."/>
            <person name="Jarju S."/>
            <person name="Secka A."/>
            <person name="Antonio M."/>
            <person name="Oren A."/>
            <person name="Chaudhuri R.R."/>
            <person name="La Ragione R."/>
            <person name="Hildebrand F."/>
            <person name="Pallen M.J."/>
        </authorList>
    </citation>
    <scope>NUCLEOTIDE SEQUENCE</scope>
    <source>
        <strain evidence="6">4100</strain>
    </source>
</reference>
<comment type="catalytic activity">
    <reaction evidence="1">
        <text>Hydrolyzes the link between N-acetylmuramoyl residues and L-amino acid residues in certain cell-wall glycopeptides.</text>
        <dbReference type="EC" id="3.5.1.28"/>
    </reaction>
</comment>
<evidence type="ECO:0000256" key="3">
    <source>
        <dbReference type="ARBA" id="ARBA00022801"/>
    </source>
</evidence>
<dbReference type="Pfam" id="PF01520">
    <property type="entry name" value="Amidase_3"/>
    <property type="match status" value="1"/>
</dbReference>
<dbReference type="AlphaFoldDB" id="A0A921EAW3"/>
<dbReference type="SUPFAM" id="SSF53187">
    <property type="entry name" value="Zn-dependent exopeptidases"/>
    <property type="match status" value="1"/>
</dbReference>
<dbReference type="CDD" id="cd02696">
    <property type="entry name" value="MurNAc-LAA"/>
    <property type="match status" value="1"/>
</dbReference>
<comment type="caution">
    <text evidence="6">The sequence shown here is derived from an EMBL/GenBank/DDBJ whole genome shotgun (WGS) entry which is preliminary data.</text>
</comment>
<accession>A0A921EAW3</accession>
<gene>
    <name evidence="6" type="ORF">K8V47_06700</name>
</gene>
<dbReference type="Gene3D" id="3.40.630.40">
    <property type="entry name" value="Zn-dependent exopeptidases"/>
    <property type="match status" value="1"/>
</dbReference>
<name>A0A921EAW3_9BACT</name>
<evidence type="ECO:0000313" key="6">
    <source>
        <dbReference type="EMBL" id="HJE39427.1"/>
    </source>
</evidence>
<evidence type="ECO:0000256" key="4">
    <source>
        <dbReference type="SAM" id="SignalP"/>
    </source>
</evidence>
<dbReference type="FunFam" id="3.40.630.40:FF:000005">
    <property type="entry name" value="N-acetylmuramoyl-L-alanine amidase (AmiA)"/>
    <property type="match status" value="1"/>
</dbReference>
<evidence type="ECO:0000313" key="7">
    <source>
        <dbReference type="Proteomes" id="UP000711407"/>
    </source>
</evidence>
<dbReference type="EC" id="3.5.1.28" evidence="2"/>
<feature type="signal peptide" evidence="4">
    <location>
        <begin position="1"/>
        <end position="30"/>
    </location>
</feature>
<evidence type="ECO:0000259" key="5">
    <source>
        <dbReference type="SMART" id="SM00646"/>
    </source>
</evidence>
<keyword evidence="4" id="KW-0732">Signal</keyword>
<dbReference type="GO" id="GO:0008745">
    <property type="term" value="F:N-acetylmuramoyl-L-alanine amidase activity"/>
    <property type="evidence" value="ECO:0007669"/>
    <property type="project" value="UniProtKB-EC"/>
</dbReference>
<feature type="chain" id="PRO_5036927584" description="N-acetylmuramoyl-L-alanine amidase" evidence="4">
    <location>
        <begin position="31"/>
        <end position="281"/>
    </location>
</feature>
<dbReference type="EMBL" id="DYXT01000034">
    <property type="protein sequence ID" value="HJE39427.1"/>
    <property type="molecule type" value="Genomic_DNA"/>
</dbReference>
<organism evidence="6 7">
    <name type="scientific">Candidatus Amulumruptor caecigallinarius</name>
    <dbReference type="NCBI Taxonomy" id="2109911"/>
    <lineage>
        <taxon>Bacteria</taxon>
        <taxon>Pseudomonadati</taxon>
        <taxon>Bacteroidota</taxon>
        <taxon>Bacteroidia</taxon>
        <taxon>Bacteroidales</taxon>
        <taxon>Muribaculaceae</taxon>
        <taxon>Candidatus Amulumruptor</taxon>
    </lineage>
</organism>
<dbReference type="PANTHER" id="PTHR30404">
    <property type="entry name" value="N-ACETYLMURAMOYL-L-ALANINE AMIDASE"/>
    <property type="match status" value="1"/>
</dbReference>
<evidence type="ECO:0000256" key="2">
    <source>
        <dbReference type="ARBA" id="ARBA00011901"/>
    </source>
</evidence>
<dbReference type="Proteomes" id="UP000711407">
    <property type="component" value="Unassembled WGS sequence"/>
</dbReference>
<sequence length="281" mass="31096">MIDPKGHLRTILMMAVIAAIVMCCSPICQAKTNAKNAPFTVVIDAGHGGKDVGAKGKKTNEKSINLKVALALGRMIEKKYSKKEVKVVYTRDGDYFVTLQGRCNKANKADGNLFISIHCNSVDEKSPRRNTVNGASVYTLGLSRSKENLEVAKRENSVMMLEPDYTTTYCGFDPNSAESYIVFEMNQNRHLNQSIKFAALAQQQLVSHAGRADKGIRQDIFWVLVHTGMPAVLIELDFICNPTVEKYMMSDKGIDQMSSAIFNAFSEYYRSAKKAAKASSN</sequence>
<dbReference type="GO" id="GO:0030288">
    <property type="term" value="C:outer membrane-bounded periplasmic space"/>
    <property type="evidence" value="ECO:0007669"/>
    <property type="project" value="TreeGrafter"/>
</dbReference>
<evidence type="ECO:0000256" key="1">
    <source>
        <dbReference type="ARBA" id="ARBA00001561"/>
    </source>
</evidence>
<reference evidence="6" key="2">
    <citation type="submission" date="2021-09" db="EMBL/GenBank/DDBJ databases">
        <authorList>
            <person name="Gilroy R."/>
        </authorList>
    </citation>
    <scope>NUCLEOTIDE SEQUENCE</scope>
    <source>
        <strain evidence="6">4100</strain>
    </source>
</reference>
<proteinExistence type="predicted"/>
<dbReference type="PANTHER" id="PTHR30404:SF0">
    <property type="entry name" value="N-ACETYLMURAMOYL-L-ALANINE AMIDASE AMIC"/>
    <property type="match status" value="1"/>
</dbReference>